<keyword evidence="5" id="KW-0378">Hydrolase</keyword>
<evidence type="ECO:0000256" key="3">
    <source>
        <dbReference type="SAM" id="SignalP"/>
    </source>
</evidence>
<protein>
    <submittedName>
        <fullName evidence="5">Brain-specific serine protease 4</fullName>
    </submittedName>
</protein>
<dbReference type="Proteomes" id="UP000070412">
    <property type="component" value="Unassembled WGS sequence"/>
</dbReference>
<dbReference type="OrthoDB" id="6489948at2759"/>
<dbReference type="InterPro" id="IPR043504">
    <property type="entry name" value="Peptidase_S1_PA_chymotrypsin"/>
</dbReference>
<dbReference type="GO" id="GO:0004252">
    <property type="term" value="F:serine-type endopeptidase activity"/>
    <property type="evidence" value="ECO:0007669"/>
    <property type="project" value="InterPro"/>
</dbReference>
<dbReference type="EnsemblMetazoa" id="SSS_6085s_mrna">
    <property type="protein sequence ID" value="KAF7488391.1"/>
    <property type="gene ID" value="SSS_6085"/>
</dbReference>
<evidence type="ECO:0000256" key="2">
    <source>
        <dbReference type="ARBA" id="ARBA00024195"/>
    </source>
</evidence>
<reference evidence="6" key="3">
    <citation type="submission" date="2022-06" db="UniProtKB">
        <authorList>
            <consortium name="EnsemblMetazoa"/>
        </authorList>
    </citation>
    <scope>IDENTIFICATION</scope>
</reference>
<evidence type="ECO:0000313" key="5">
    <source>
        <dbReference type="EMBL" id="KAF7488391.1"/>
    </source>
</evidence>
<proteinExistence type="inferred from homology"/>
<dbReference type="PROSITE" id="PS50240">
    <property type="entry name" value="TRYPSIN_DOM"/>
    <property type="match status" value="1"/>
</dbReference>
<dbReference type="GO" id="GO:0006508">
    <property type="term" value="P:proteolysis"/>
    <property type="evidence" value="ECO:0007669"/>
    <property type="project" value="UniProtKB-KW"/>
</dbReference>
<sequence>MFPFQNILQLSILIILTFIDQQIYSKRNEQFTQLDGCGLSGFNRIVNGRNVKDYIYPFISLLFRNSSPYGGAVIIKERWLISAAHNFHNLSENSYSIGVGSISIDRLTMVPVEKIIIHPEYRQEHKFDLALIKLNQSLKFGQRIRPICLPKFSFGRSNFRKGRVIGWGYHNIFKRKIYKTLQEVDLDLLDHDQCRQIYSKIKQEIIPSQICTLTKDKDACVVGYFIDKIINYFSRKRIYTIFC</sequence>
<keyword evidence="1" id="KW-1015">Disulfide bond</keyword>
<evidence type="ECO:0000256" key="1">
    <source>
        <dbReference type="ARBA" id="ARBA00023157"/>
    </source>
</evidence>
<organism evidence="5">
    <name type="scientific">Sarcoptes scabiei</name>
    <name type="common">Itch mite</name>
    <name type="synonym">Acarus scabiei</name>
    <dbReference type="NCBI Taxonomy" id="52283"/>
    <lineage>
        <taxon>Eukaryota</taxon>
        <taxon>Metazoa</taxon>
        <taxon>Ecdysozoa</taxon>
        <taxon>Arthropoda</taxon>
        <taxon>Chelicerata</taxon>
        <taxon>Arachnida</taxon>
        <taxon>Acari</taxon>
        <taxon>Acariformes</taxon>
        <taxon>Sarcoptiformes</taxon>
        <taxon>Astigmata</taxon>
        <taxon>Psoroptidia</taxon>
        <taxon>Sarcoptoidea</taxon>
        <taxon>Sarcoptidae</taxon>
        <taxon>Sarcoptinae</taxon>
        <taxon>Sarcoptes</taxon>
    </lineage>
</organism>
<dbReference type="InterPro" id="IPR001254">
    <property type="entry name" value="Trypsin_dom"/>
</dbReference>
<dbReference type="CDD" id="cd00190">
    <property type="entry name" value="Tryp_SPc"/>
    <property type="match status" value="1"/>
</dbReference>
<evidence type="ECO:0000313" key="6">
    <source>
        <dbReference type="EnsemblMetazoa" id="KAF7488391.1"/>
    </source>
</evidence>
<accession>A0A834R469</accession>
<comment type="similarity">
    <text evidence="2">Belongs to the peptidase S1 family. CLIP subfamily.</text>
</comment>
<reference evidence="5" key="2">
    <citation type="submission" date="2020-01" db="EMBL/GenBank/DDBJ databases">
        <authorList>
            <person name="Korhonen P.K.K."/>
            <person name="Guangxu M.G."/>
            <person name="Wang T.W."/>
            <person name="Stroehlein A.J.S."/>
            <person name="Young N.D."/>
            <person name="Ang C.-S.A."/>
            <person name="Fernando D.W.F."/>
            <person name="Lu H.L."/>
            <person name="Taylor S.T."/>
            <person name="Ehtesham M.E.M."/>
            <person name="Najaraj S.H.N."/>
            <person name="Harsha G.H.G."/>
            <person name="Madugundu A.M."/>
            <person name="Renuse S.R."/>
            <person name="Holt D.H."/>
            <person name="Pandey A.P."/>
            <person name="Papenfuss A.P."/>
            <person name="Gasser R.B.G."/>
            <person name="Fischer K.F."/>
        </authorList>
    </citation>
    <scope>NUCLEOTIDE SEQUENCE</scope>
    <source>
        <strain evidence="5">SSS_KF_BRIS2020</strain>
    </source>
</reference>
<evidence type="ECO:0000259" key="4">
    <source>
        <dbReference type="PROSITE" id="PS50240"/>
    </source>
</evidence>
<dbReference type="AlphaFoldDB" id="A0A834R469"/>
<dbReference type="Gene3D" id="2.40.10.10">
    <property type="entry name" value="Trypsin-like serine proteases"/>
    <property type="match status" value="1"/>
</dbReference>
<dbReference type="SUPFAM" id="SSF50494">
    <property type="entry name" value="Trypsin-like serine proteases"/>
    <property type="match status" value="1"/>
</dbReference>
<dbReference type="SMART" id="SM00020">
    <property type="entry name" value="Tryp_SPc"/>
    <property type="match status" value="1"/>
</dbReference>
<dbReference type="InterPro" id="IPR009003">
    <property type="entry name" value="Peptidase_S1_PA"/>
</dbReference>
<feature type="chain" id="PRO_5038316065" evidence="3">
    <location>
        <begin position="26"/>
        <end position="243"/>
    </location>
</feature>
<dbReference type="Pfam" id="PF00089">
    <property type="entry name" value="Trypsin"/>
    <property type="match status" value="1"/>
</dbReference>
<feature type="domain" description="Peptidase S1" evidence="4">
    <location>
        <begin position="45"/>
        <end position="220"/>
    </location>
</feature>
<dbReference type="InterPro" id="IPR051487">
    <property type="entry name" value="Ser/Thr_Proteases_Immune/Dev"/>
</dbReference>
<dbReference type="FunFam" id="2.40.10.10:FF:000068">
    <property type="entry name" value="transmembrane protease serine 2"/>
    <property type="match status" value="1"/>
</dbReference>
<keyword evidence="5" id="KW-0645">Protease</keyword>
<evidence type="ECO:0000313" key="7">
    <source>
        <dbReference type="Proteomes" id="UP000070412"/>
    </source>
</evidence>
<reference evidence="7" key="1">
    <citation type="journal article" date="2020" name="PLoS Negl. Trop. Dis.">
        <title>High-quality nuclear genome for Sarcoptes scabiei-A critical resource for a neglected parasite.</title>
        <authorList>
            <person name="Korhonen P.K."/>
            <person name="Gasser R.B."/>
            <person name="Ma G."/>
            <person name="Wang T."/>
            <person name="Stroehlein A.J."/>
            <person name="Young N.D."/>
            <person name="Ang C.S."/>
            <person name="Fernando D.D."/>
            <person name="Lu H.C."/>
            <person name="Taylor S."/>
            <person name="Reynolds S.L."/>
            <person name="Mofiz E."/>
            <person name="Najaraj S.H."/>
            <person name="Gowda H."/>
            <person name="Madugundu A."/>
            <person name="Renuse S."/>
            <person name="Holt D."/>
            <person name="Pandey A."/>
            <person name="Papenfuss A.T."/>
            <person name="Fischer K."/>
        </authorList>
    </citation>
    <scope>NUCLEOTIDE SEQUENCE [LARGE SCALE GENOMIC DNA]</scope>
</reference>
<name>A0A834R469_SARSC</name>
<dbReference type="EMBL" id="WVUK01000066">
    <property type="protein sequence ID" value="KAF7488391.1"/>
    <property type="molecule type" value="Genomic_DNA"/>
</dbReference>
<keyword evidence="7" id="KW-1185">Reference proteome</keyword>
<dbReference type="PANTHER" id="PTHR24256">
    <property type="entry name" value="TRYPTASE-RELATED"/>
    <property type="match status" value="1"/>
</dbReference>
<keyword evidence="3" id="KW-0732">Signal</keyword>
<gene>
    <name evidence="5" type="ORF">SSS_6085</name>
</gene>
<feature type="signal peptide" evidence="3">
    <location>
        <begin position="1"/>
        <end position="25"/>
    </location>
</feature>